<gene>
    <name evidence="1" type="ORF">DL346_03130</name>
</gene>
<evidence type="ECO:0008006" key="3">
    <source>
        <dbReference type="Google" id="ProtNLM"/>
    </source>
</evidence>
<comment type="caution">
    <text evidence="1">The sequence shown here is derived from an EMBL/GenBank/DDBJ whole genome shotgun (WGS) entry which is preliminary data.</text>
</comment>
<dbReference type="Proteomes" id="UP000249260">
    <property type="component" value="Unassembled WGS sequence"/>
</dbReference>
<proteinExistence type="predicted"/>
<accession>A0A328U3W9</accession>
<sequence>MGPNLADRPGPVIIEFFGAPGSGKSTLSHRVADILRKSNISVKEPSYELDHQRNAVMRQNIKLIKAIKHALYRPLYSLYGLGIVVRSKQRHPIEAMKLGINLLYISEFYRECKSKRGIYFFDQGFFQALCSILYSARNASITDNHPLNRIIGKLIQNCRYVFVSVNADQATLISRMEHRGSNNSRLEKINSKSELYNQIDTFNHCLAELEKLISEWSRSIEHSDTQRLSTITIDNGEGSSLMNNETVLSRYIHNEVMSHALS</sequence>
<organism evidence="1 2">
    <name type="scientific">Paenibacillus montanisoli</name>
    <dbReference type="NCBI Taxonomy" id="2081970"/>
    <lineage>
        <taxon>Bacteria</taxon>
        <taxon>Bacillati</taxon>
        <taxon>Bacillota</taxon>
        <taxon>Bacilli</taxon>
        <taxon>Bacillales</taxon>
        <taxon>Paenibacillaceae</taxon>
        <taxon>Paenibacillus</taxon>
    </lineage>
</organism>
<dbReference type="InterPro" id="IPR027417">
    <property type="entry name" value="P-loop_NTPase"/>
</dbReference>
<dbReference type="OrthoDB" id="2679727at2"/>
<evidence type="ECO:0000313" key="1">
    <source>
        <dbReference type="EMBL" id="RAP77488.1"/>
    </source>
</evidence>
<dbReference type="RefSeq" id="WP_112880611.1">
    <property type="nucleotide sequence ID" value="NZ_QLUW01000001.1"/>
</dbReference>
<dbReference type="AlphaFoldDB" id="A0A328U3W9"/>
<name>A0A328U3W9_9BACL</name>
<evidence type="ECO:0000313" key="2">
    <source>
        <dbReference type="Proteomes" id="UP000249260"/>
    </source>
</evidence>
<protein>
    <recommendedName>
        <fullName evidence="3">Thymidylate kinase</fullName>
    </recommendedName>
</protein>
<dbReference type="SUPFAM" id="SSF52540">
    <property type="entry name" value="P-loop containing nucleoside triphosphate hydrolases"/>
    <property type="match status" value="1"/>
</dbReference>
<dbReference type="EMBL" id="QLUW01000001">
    <property type="protein sequence ID" value="RAP77488.1"/>
    <property type="molecule type" value="Genomic_DNA"/>
</dbReference>
<dbReference type="Gene3D" id="3.40.50.300">
    <property type="entry name" value="P-loop containing nucleotide triphosphate hydrolases"/>
    <property type="match status" value="1"/>
</dbReference>
<keyword evidence="2" id="KW-1185">Reference proteome</keyword>
<reference evidence="1 2" key="1">
    <citation type="submission" date="2018-06" db="EMBL/GenBank/DDBJ databases">
        <title>Paenibacillus montanisoli sp. nov., isolated from mountain area soil.</title>
        <authorList>
            <person name="Wu M."/>
        </authorList>
    </citation>
    <scope>NUCLEOTIDE SEQUENCE [LARGE SCALE GENOMIC DNA]</scope>
    <source>
        <strain evidence="1 2">RA17</strain>
    </source>
</reference>